<feature type="transmembrane region" description="Helical" evidence="1">
    <location>
        <begin position="36"/>
        <end position="53"/>
    </location>
</feature>
<gene>
    <name evidence="2" type="ORF">A2Z67_00835</name>
</gene>
<dbReference type="AlphaFoldDB" id="A0A1F7X4J7"/>
<organism evidence="2 3">
    <name type="scientific">Candidatus Woesebacteria bacterium RBG_13_36_22</name>
    <dbReference type="NCBI Taxonomy" id="1802478"/>
    <lineage>
        <taxon>Bacteria</taxon>
        <taxon>Candidatus Woeseibacteriota</taxon>
    </lineage>
</organism>
<evidence type="ECO:0000313" key="2">
    <source>
        <dbReference type="EMBL" id="OGM10014.1"/>
    </source>
</evidence>
<name>A0A1F7X4J7_9BACT</name>
<sequence length="63" mass="6834">MLLGWLAGPVGEPTGVIFQGTSNLIQIIKWSWDHPWVTLAGLAFLLFAIWAGGGRKANNSAFH</sequence>
<dbReference type="Proteomes" id="UP000176939">
    <property type="component" value="Unassembled WGS sequence"/>
</dbReference>
<keyword evidence="1" id="KW-0472">Membrane</keyword>
<comment type="caution">
    <text evidence="2">The sequence shown here is derived from an EMBL/GenBank/DDBJ whole genome shotgun (WGS) entry which is preliminary data.</text>
</comment>
<reference evidence="2 3" key="1">
    <citation type="journal article" date="2016" name="Nat. Commun.">
        <title>Thousands of microbial genomes shed light on interconnected biogeochemical processes in an aquifer system.</title>
        <authorList>
            <person name="Anantharaman K."/>
            <person name="Brown C.T."/>
            <person name="Hug L.A."/>
            <person name="Sharon I."/>
            <person name="Castelle C.J."/>
            <person name="Probst A.J."/>
            <person name="Thomas B.C."/>
            <person name="Singh A."/>
            <person name="Wilkins M.J."/>
            <person name="Karaoz U."/>
            <person name="Brodie E.L."/>
            <person name="Williams K.H."/>
            <person name="Hubbard S.S."/>
            <person name="Banfield J.F."/>
        </authorList>
    </citation>
    <scope>NUCLEOTIDE SEQUENCE [LARGE SCALE GENOMIC DNA]</scope>
</reference>
<accession>A0A1F7X4J7</accession>
<proteinExistence type="predicted"/>
<keyword evidence="1" id="KW-1133">Transmembrane helix</keyword>
<evidence type="ECO:0000256" key="1">
    <source>
        <dbReference type="SAM" id="Phobius"/>
    </source>
</evidence>
<dbReference type="EMBL" id="MGFQ01000018">
    <property type="protein sequence ID" value="OGM10014.1"/>
    <property type="molecule type" value="Genomic_DNA"/>
</dbReference>
<protein>
    <submittedName>
        <fullName evidence="2">Uncharacterized protein</fullName>
    </submittedName>
</protein>
<evidence type="ECO:0000313" key="3">
    <source>
        <dbReference type="Proteomes" id="UP000176939"/>
    </source>
</evidence>
<keyword evidence="1" id="KW-0812">Transmembrane</keyword>